<feature type="region of interest" description="Disordered" evidence="4">
    <location>
        <begin position="293"/>
        <end position="332"/>
    </location>
</feature>
<dbReference type="Proteomes" id="UP000807469">
    <property type="component" value="Unassembled WGS sequence"/>
</dbReference>
<comment type="subcellular location">
    <subcellularLocation>
        <location evidence="1">Nucleus</location>
    </subcellularLocation>
</comment>
<dbReference type="GO" id="GO:0008033">
    <property type="term" value="P:tRNA processing"/>
    <property type="evidence" value="ECO:0007669"/>
    <property type="project" value="UniProtKB-KW"/>
</dbReference>
<organism evidence="5 6">
    <name type="scientific">Pholiota conissans</name>
    <dbReference type="NCBI Taxonomy" id="109636"/>
    <lineage>
        <taxon>Eukaryota</taxon>
        <taxon>Fungi</taxon>
        <taxon>Dikarya</taxon>
        <taxon>Basidiomycota</taxon>
        <taxon>Agaricomycotina</taxon>
        <taxon>Agaricomycetes</taxon>
        <taxon>Agaricomycetidae</taxon>
        <taxon>Agaricales</taxon>
        <taxon>Agaricineae</taxon>
        <taxon>Strophariaceae</taxon>
        <taxon>Pholiota</taxon>
    </lineage>
</organism>
<dbReference type="GO" id="GO:0003723">
    <property type="term" value="F:RNA binding"/>
    <property type="evidence" value="ECO:0007669"/>
    <property type="project" value="TreeGrafter"/>
</dbReference>
<dbReference type="InterPro" id="IPR016195">
    <property type="entry name" value="Pol/histidinol_Pase-like"/>
</dbReference>
<dbReference type="GO" id="GO:0005655">
    <property type="term" value="C:nucleolar ribonuclease P complex"/>
    <property type="evidence" value="ECO:0007669"/>
    <property type="project" value="TreeGrafter"/>
</dbReference>
<proteinExistence type="inferred from homology"/>
<keyword evidence="6" id="KW-1185">Reference proteome</keyword>
<evidence type="ECO:0000313" key="6">
    <source>
        <dbReference type="Proteomes" id="UP000807469"/>
    </source>
</evidence>
<gene>
    <name evidence="5" type="ORF">BDN70DRAFT_118379</name>
</gene>
<dbReference type="PANTHER" id="PTHR13031">
    <property type="entry name" value="RIBONUCLEASE P SUBUNIT P30"/>
    <property type="match status" value="1"/>
</dbReference>
<evidence type="ECO:0000256" key="4">
    <source>
        <dbReference type="SAM" id="MobiDB-lite"/>
    </source>
</evidence>
<dbReference type="PANTHER" id="PTHR13031:SF0">
    <property type="entry name" value="RIBONUCLEASE P PROTEIN SUBUNIT P30"/>
    <property type="match status" value="1"/>
</dbReference>
<dbReference type="Gene3D" id="3.20.20.140">
    <property type="entry name" value="Metal-dependent hydrolases"/>
    <property type="match status" value="1"/>
</dbReference>
<dbReference type="Pfam" id="PF01876">
    <property type="entry name" value="RNase_P_p30"/>
    <property type="match status" value="1"/>
</dbReference>
<dbReference type="SUPFAM" id="SSF89550">
    <property type="entry name" value="PHP domain-like"/>
    <property type="match status" value="1"/>
</dbReference>
<sequence>MFFDLNVPIKKSLQRQNVSKKAKQGSTEALVNWTPSEVSAVEARIDLLVHLGYSVLGLSQTVHKKVDPKTHVNVLDSLVSQLRVRPGVVYLKRLNIILDQDSEKGFGLINASVSLFNGYDLIALIPTTHNTFSLACLTHSMPSPLTAHIISLPLTLPRLPYHLKHTLVRTAIKNGAVFEINYVGALGGENDSALVDADAAENGPAAKRNWWAATRELVRVTKGKGLLLSGGVVVDGDLRAPRDVANLIAVLGLAQDATHEASTKVPKSVIIRAQTRKTYRAVLSEPKVILPGEASETSEISLKRPLDDTQPDPAAPGTSKKKKRKPNKAEST</sequence>
<evidence type="ECO:0000256" key="3">
    <source>
        <dbReference type="ARBA" id="ARBA00022694"/>
    </source>
</evidence>
<reference evidence="5" key="1">
    <citation type="submission" date="2020-11" db="EMBL/GenBank/DDBJ databases">
        <authorList>
            <consortium name="DOE Joint Genome Institute"/>
            <person name="Ahrendt S."/>
            <person name="Riley R."/>
            <person name="Andreopoulos W."/>
            <person name="Labutti K."/>
            <person name="Pangilinan J."/>
            <person name="Ruiz-Duenas F.J."/>
            <person name="Barrasa J.M."/>
            <person name="Sanchez-Garcia M."/>
            <person name="Camarero S."/>
            <person name="Miyauchi S."/>
            <person name="Serrano A."/>
            <person name="Linde D."/>
            <person name="Babiker R."/>
            <person name="Drula E."/>
            <person name="Ayuso-Fernandez I."/>
            <person name="Pacheco R."/>
            <person name="Padilla G."/>
            <person name="Ferreira P."/>
            <person name="Barriuso J."/>
            <person name="Kellner H."/>
            <person name="Castanera R."/>
            <person name="Alfaro M."/>
            <person name="Ramirez L."/>
            <person name="Pisabarro A.G."/>
            <person name="Kuo A."/>
            <person name="Tritt A."/>
            <person name="Lipzen A."/>
            <person name="He G."/>
            <person name="Yan M."/>
            <person name="Ng V."/>
            <person name="Cullen D."/>
            <person name="Martin F."/>
            <person name="Rosso M.-N."/>
            <person name="Henrissat B."/>
            <person name="Hibbett D."/>
            <person name="Martinez A.T."/>
            <person name="Grigoriev I.V."/>
        </authorList>
    </citation>
    <scope>NUCLEOTIDE SEQUENCE</scope>
    <source>
        <strain evidence="5">CIRM-BRFM 674</strain>
    </source>
</reference>
<dbReference type="InterPro" id="IPR002738">
    <property type="entry name" value="RNase_P_p30"/>
</dbReference>
<comment type="similarity">
    <text evidence="2">Belongs to the eukaryotic/archaeal RNase P protein component 3 family.</text>
</comment>
<evidence type="ECO:0000313" key="5">
    <source>
        <dbReference type="EMBL" id="KAF9477220.1"/>
    </source>
</evidence>
<comment type="caution">
    <text evidence="5">The sequence shown here is derived from an EMBL/GenBank/DDBJ whole genome shotgun (WGS) entry which is preliminary data.</text>
</comment>
<keyword evidence="3" id="KW-0819">tRNA processing</keyword>
<evidence type="ECO:0000256" key="1">
    <source>
        <dbReference type="ARBA" id="ARBA00004123"/>
    </source>
</evidence>
<evidence type="ECO:0000256" key="2">
    <source>
        <dbReference type="ARBA" id="ARBA00007331"/>
    </source>
</evidence>
<protein>
    <submittedName>
        <fullName evidence="5">PHP domain-like protein</fullName>
    </submittedName>
</protein>
<dbReference type="OrthoDB" id="17948at2759"/>
<name>A0A9P6CY73_9AGAR</name>
<dbReference type="EMBL" id="MU155268">
    <property type="protein sequence ID" value="KAF9477220.1"/>
    <property type="molecule type" value="Genomic_DNA"/>
</dbReference>
<accession>A0A9P6CY73</accession>
<dbReference type="AlphaFoldDB" id="A0A9P6CY73"/>